<comment type="subcellular location">
    <subcellularLocation>
        <location evidence="3">Chromosome</location>
    </subcellularLocation>
    <subcellularLocation>
        <location evidence="2">Nucleus</location>
    </subcellularLocation>
</comment>
<dbReference type="Ensembl" id="ENSRNOT00000164156.1">
    <property type="protein sequence ID" value="ENSRNOP00000111164.1"/>
    <property type="gene ID" value="ENSRNOG00000002539.4"/>
</dbReference>
<dbReference type="PANTHER" id="PTHR21341:SF2">
    <property type="entry name" value="PROTAMINE-2"/>
    <property type="match status" value="1"/>
</dbReference>
<comment type="subunit">
    <text evidence="5">Interacts with TDRP.</text>
</comment>
<dbReference type="RGD" id="3409">
    <property type="gene designation" value="Prm2"/>
</dbReference>
<evidence type="ECO:0000256" key="8">
    <source>
        <dbReference type="ARBA" id="ARBA00022473"/>
    </source>
</evidence>
<keyword evidence="8" id="KW-0217">Developmental protein</keyword>
<evidence type="ECO:0000313" key="20">
    <source>
        <dbReference type="Proteomes" id="UP000002494"/>
    </source>
</evidence>
<keyword evidence="20" id="KW-1185">Reference proteome</keyword>
<keyword evidence="9" id="KW-0597">Phosphoprotein</keyword>
<dbReference type="Pfam" id="PF00841">
    <property type="entry name" value="Protamine_P2"/>
    <property type="match status" value="1"/>
</dbReference>
<feature type="region of interest" description="Disordered" evidence="18">
    <location>
        <begin position="1"/>
        <end position="185"/>
    </location>
</feature>
<keyword evidence="13" id="KW-0238">DNA-binding</keyword>
<reference evidence="19" key="2">
    <citation type="submission" date="2025-08" db="UniProtKB">
        <authorList>
            <consortium name="Ensembl"/>
        </authorList>
    </citation>
    <scope>IDENTIFICATION</scope>
    <source>
        <strain evidence="19">Brown Norway</strain>
    </source>
</reference>
<evidence type="ECO:0000256" key="12">
    <source>
        <dbReference type="ARBA" id="ARBA00023067"/>
    </source>
</evidence>
<evidence type="ECO:0000256" key="4">
    <source>
        <dbReference type="ARBA" id="ARBA00008365"/>
    </source>
</evidence>
<dbReference type="InterPro" id="IPR000492">
    <property type="entry name" value="PRM2"/>
</dbReference>
<feature type="compositionally biased region" description="Basic residues" evidence="18">
    <location>
        <begin position="45"/>
        <end position="88"/>
    </location>
</feature>
<comment type="similarity">
    <text evidence="4">Belongs to the protamine P2 family.</text>
</comment>
<keyword evidence="7" id="KW-0158">Chromosome</keyword>
<organism evidence="19 20">
    <name type="scientific">Rattus norvegicus</name>
    <name type="common">Rat</name>
    <dbReference type="NCBI Taxonomy" id="10116"/>
    <lineage>
        <taxon>Eukaryota</taxon>
        <taxon>Metazoa</taxon>
        <taxon>Chordata</taxon>
        <taxon>Craniata</taxon>
        <taxon>Vertebrata</taxon>
        <taxon>Euteleostomi</taxon>
        <taxon>Mammalia</taxon>
        <taxon>Eutheria</taxon>
        <taxon>Euarchontoglires</taxon>
        <taxon>Glires</taxon>
        <taxon>Rodentia</taxon>
        <taxon>Myomorpha</taxon>
        <taxon>Muroidea</taxon>
        <taxon>Muridae</taxon>
        <taxon>Murinae</taxon>
        <taxon>Rattus</taxon>
    </lineage>
</organism>
<reference evidence="19" key="1">
    <citation type="submission" date="2024-01" db="EMBL/GenBank/DDBJ databases">
        <title>GRCr8: a new rat reference genome assembly contstructed from accurate long reads and long range scaffolding.</title>
        <authorList>
            <person name="Doris P.A."/>
            <person name="Kalbfleisch T."/>
            <person name="Li K."/>
            <person name="Howe K."/>
            <person name="Wood J."/>
        </authorList>
    </citation>
    <scope>NUCLEOTIDE SEQUENCE [LARGE SCALE GENOMIC DNA]</scope>
    <source>
        <strain evidence="19">Brown Norway</strain>
    </source>
</reference>
<keyword evidence="15" id="KW-0544">Nucleosome core</keyword>
<evidence type="ECO:0000256" key="11">
    <source>
        <dbReference type="ARBA" id="ARBA00022871"/>
    </source>
</evidence>
<evidence type="ECO:0000256" key="18">
    <source>
        <dbReference type="SAM" id="MobiDB-lite"/>
    </source>
</evidence>
<proteinExistence type="inferred from homology"/>
<evidence type="ECO:0000256" key="15">
    <source>
        <dbReference type="ARBA" id="ARBA00023269"/>
    </source>
</evidence>
<sequence>MVRYRMRSPSEGQHQGPGQDHEREEQGQGQELSPERVEDYGRTERGHHHRHRRCKRLHRIHKRRRSCRRRRRHSCRHRRRHRRGKHPVAKSPATSAAAHEGRGAPLQTLLPSGQPRKPELFSTQAAEDPEGGGAAGAGNAGGTIIKPPQVDPFCLELRKSPASGSHLPKQSHVRPQHHSMLISEP</sequence>
<reference evidence="19" key="3">
    <citation type="submission" date="2025-09" db="UniProtKB">
        <authorList>
            <consortium name="Ensembl"/>
        </authorList>
    </citation>
    <scope>IDENTIFICATION</scope>
    <source>
        <strain evidence="19">Brown Norway</strain>
    </source>
</reference>
<feature type="compositionally biased region" description="Gly residues" evidence="18">
    <location>
        <begin position="131"/>
        <end position="141"/>
    </location>
</feature>
<accession>A0ABK0M204</accession>
<evidence type="ECO:0000313" key="19">
    <source>
        <dbReference type="Ensembl" id="ENSRNOP00000111164.1"/>
    </source>
</evidence>
<evidence type="ECO:0000256" key="14">
    <source>
        <dbReference type="ARBA" id="ARBA00023242"/>
    </source>
</evidence>
<comment type="function">
    <text evidence="1">Protamines substitute for histones in the chromatin of sperm during the haploid phase of spermatogenesis. They compact sperm DNA into a highly condensed, stable and inactive complex.</text>
</comment>
<evidence type="ECO:0000256" key="3">
    <source>
        <dbReference type="ARBA" id="ARBA00004286"/>
    </source>
</evidence>
<evidence type="ECO:0000256" key="16">
    <source>
        <dbReference type="ARBA" id="ARBA00031947"/>
    </source>
</evidence>
<protein>
    <recommendedName>
        <fullName evidence="6">Protamine-2</fullName>
    </recommendedName>
    <alternativeName>
        <fullName evidence="16">Sperm histone P2</fullName>
    </alternativeName>
    <alternativeName>
        <fullName evidence="17">Sperm protamine P2</fullName>
    </alternativeName>
</protein>
<evidence type="ECO:0000256" key="13">
    <source>
        <dbReference type="ARBA" id="ARBA00023125"/>
    </source>
</evidence>
<evidence type="ECO:0000256" key="2">
    <source>
        <dbReference type="ARBA" id="ARBA00004123"/>
    </source>
</evidence>
<evidence type="ECO:0000256" key="9">
    <source>
        <dbReference type="ARBA" id="ARBA00022553"/>
    </source>
</evidence>
<dbReference type="Proteomes" id="UP000002494">
    <property type="component" value="Chromosome 10"/>
</dbReference>
<evidence type="ECO:0000256" key="7">
    <source>
        <dbReference type="ARBA" id="ARBA00022454"/>
    </source>
</evidence>
<name>A0ABK0M204_RAT</name>
<evidence type="ECO:0000256" key="10">
    <source>
        <dbReference type="ARBA" id="ARBA00022782"/>
    </source>
</evidence>
<evidence type="ECO:0000256" key="17">
    <source>
        <dbReference type="ARBA" id="ARBA00032889"/>
    </source>
</evidence>
<dbReference type="PANTHER" id="PTHR21341">
    <property type="entry name" value="PROTAMINE-2"/>
    <property type="match status" value="1"/>
</dbReference>
<evidence type="ECO:0000256" key="6">
    <source>
        <dbReference type="ARBA" id="ARBA00017629"/>
    </source>
</evidence>
<keyword evidence="11" id="KW-0744">Spermatogenesis</keyword>
<evidence type="ECO:0000256" key="1">
    <source>
        <dbReference type="ARBA" id="ARBA00003419"/>
    </source>
</evidence>
<keyword evidence="14" id="KW-0539">Nucleus</keyword>
<keyword evidence="10" id="KW-0221">Differentiation</keyword>
<feature type="compositionally biased region" description="Basic and acidic residues" evidence="18">
    <location>
        <begin position="33"/>
        <end position="44"/>
    </location>
</feature>
<evidence type="ECO:0000256" key="5">
    <source>
        <dbReference type="ARBA" id="ARBA00011430"/>
    </source>
</evidence>
<gene>
    <name evidence="19" type="primary">Prm2</name>
</gene>
<keyword evidence="12" id="KW-0226">DNA condensation</keyword>
<dbReference type="GeneTree" id="ENSGT00940000163619"/>